<dbReference type="EMBL" id="JAANIT010000522">
    <property type="protein sequence ID" value="KAG1546885.1"/>
    <property type="molecule type" value="Genomic_DNA"/>
</dbReference>
<keyword evidence="2 8" id="KW-0349">Heme</keyword>
<evidence type="ECO:0000256" key="3">
    <source>
        <dbReference type="ARBA" id="ARBA00022692"/>
    </source>
</evidence>
<dbReference type="InterPro" id="IPR001199">
    <property type="entry name" value="Cyt_B5-like_heme/steroid-bd"/>
</dbReference>
<dbReference type="PROSITE" id="PS50255">
    <property type="entry name" value="CYTOCHROME_B5_2"/>
    <property type="match status" value="1"/>
</dbReference>
<evidence type="ECO:0000313" key="12">
    <source>
        <dbReference type="EMBL" id="KAG1546885.1"/>
    </source>
</evidence>
<feature type="transmembrane region" description="Helical" evidence="8">
    <location>
        <begin position="345"/>
        <end position="365"/>
    </location>
</feature>
<dbReference type="Proteomes" id="UP000717996">
    <property type="component" value="Unassembled WGS sequence"/>
</dbReference>
<evidence type="ECO:0000256" key="8">
    <source>
        <dbReference type="RuleBase" id="RU362121"/>
    </source>
</evidence>
<evidence type="ECO:0000256" key="6">
    <source>
        <dbReference type="ARBA" id="ARBA00023004"/>
    </source>
</evidence>
<keyword evidence="5 8" id="KW-1133">Transmembrane helix</keyword>
<dbReference type="SUPFAM" id="SSF55856">
    <property type="entry name" value="Cytochrome b5-like heme/steroid binding domain"/>
    <property type="match status" value="1"/>
</dbReference>
<keyword evidence="7 8" id="KW-0472">Membrane</keyword>
<dbReference type="Pfam" id="PF00173">
    <property type="entry name" value="Cyt-b5"/>
    <property type="match status" value="1"/>
</dbReference>
<dbReference type="InterPro" id="IPR036400">
    <property type="entry name" value="Cyt_B5-like_heme/steroid_sf"/>
</dbReference>
<dbReference type="Pfam" id="PF04588">
    <property type="entry name" value="HIG_1_N"/>
    <property type="match status" value="1"/>
</dbReference>
<feature type="transmembrane region" description="Helical" evidence="8">
    <location>
        <begin position="207"/>
        <end position="231"/>
    </location>
</feature>
<evidence type="ECO:0000256" key="9">
    <source>
        <dbReference type="SAM" id="MobiDB-lite"/>
    </source>
</evidence>
<dbReference type="GO" id="GO:0046872">
    <property type="term" value="F:metal ion binding"/>
    <property type="evidence" value="ECO:0007669"/>
    <property type="project" value="UniProtKB-UniRule"/>
</dbReference>
<keyword evidence="3 8" id="KW-0812">Transmembrane</keyword>
<dbReference type="GO" id="GO:0004128">
    <property type="term" value="F:cytochrome-b5 reductase activity, acting on NAD(P)H"/>
    <property type="evidence" value="ECO:0007669"/>
    <property type="project" value="TreeGrafter"/>
</dbReference>
<feature type="transmembrane region" description="Helical" evidence="8">
    <location>
        <begin position="310"/>
        <end position="330"/>
    </location>
</feature>
<accession>A0A9P6YF45</accession>
<gene>
    <name evidence="12" type="ORF">G6F51_004607</name>
</gene>
<dbReference type="SMART" id="SM01117">
    <property type="entry name" value="Cyt-b5"/>
    <property type="match status" value="1"/>
</dbReference>
<comment type="caution">
    <text evidence="12">The sequence shown here is derived from an EMBL/GenBank/DDBJ whole genome shotgun (WGS) entry which is preliminary data.</text>
</comment>
<feature type="domain" description="HIG1" evidence="11">
    <location>
        <begin position="282"/>
        <end position="373"/>
    </location>
</feature>
<proteinExistence type="inferred from homology"/>
<dbReference type="GO" id="GO:0020037">
    <property type="term" value="F:heme binding"/>
    <property type="evidence" value="ECO:0007669"/>
    <property type="project" value="UniProtKB-UniRule"/>
</dbReference>
<comment type="subcellular location">
    <subcellularLocation>
        <location evidence="1">Mitochondrion</location>
    </subcellularLocation>
</comment>
<dbReference type="PROSITE" id="PS51503">
    <property type="entry name" value="HIG1"/>
    <property type="match status" value="1"/>
</dbReference>
<feature type="compositionally biased region" description="Polar residues" evidence="9">
    <location>
        <begin position="388"/>
        <end position="402"/>
    </location>
</feature>
<dbReference type="InterPro" id="IPR051872">
    <property type="entry name" value="Cytochrome_b5/Flavoprotein_Rdt"/>
</dbReference>
<protein>
    <recommendedName>
        <fullName evidence="14">Cytochrome b5 heme-binding domain-containing protein</fullName>
    </recommendedName>
</protein>
<dbReference type="InterPro" id="IPR018506">
    <property type="entry name" value="Cyt_B5_heme-BS"/>
</dbReference>
<dbReference type="PROSITE" id="PS00191">
    <property type="entry name" value="CYTOCHROME_B5_1"/>
    <property type="match status" value="1"/>
</dbReference>
<keyword evidence="4 8" id="KW-0479">Metal-binding</keyword>
<evidence type="ECO:0008006" key="14">
    <source>
        <dbReference type="Google" id="ProtNLM"/>
    </source>
</evidence>
<organism evidence="12 13">
    <name type="scientific">Rhizopus oryzae</name>
    <name type="common">Mucormycosis agent</name>
    <name type="synonym">Rhizopus arrhizus var. delemar</name>
    <dbReference type="NCBI Taxonomy" id="64495"/>
    <lineage>
        <taxon>Eukaryota</taxon>
        <taxon>Fungi</taxon>
        <taxon>Fungi incertae sedis</taxon>
        <taxon>Mucoromycota</taxon>
        <taxon>Mucoromycotina</taxon>
        <taxon>Mucoromycetes</taxon>
        <taxon>Mucorales</taxon>
        <taxon>Mucorineae</taxon>
        <taxon>Rhizopodaceae</taxon>
        <taxon>Rhizopus</taxon>
    </lineage>
</organism>
<evidence type="ECO:0000259" key="10">
    <source>
        <dbReference type="PROSITE" id="PS50255"/>
    </source>
</evidence>
<evidence type="ECO:0000256" key="7">
    <source>
        <dbReference type="ARBA" id="ARBA00023136"/>
    </source>
</evidence>
<sequence length="402" mass="45403">MNNSSDQGLRVPEFPARNGPQRLVAATTKQPRLREKVILEPGHSALDWAKLKSSGKDLRGVPQLGRYTLEDLKEHKTQEDAWTAIQGKVYNITPYLKFHPGGVKDLMRCAGKDGTRLFMLTHSWEVVIRPTFWNPRIDPDIQTIIVDQPTFSRPRPYDYSDVAWNKNLDFWYQREPMTEYYYSYKKEYSNMPSIALTPEQEKVRQNLYFSSGLKGAAIGLGLGVAATAFTLRRSPEFRALSRPIQSIMAASTTTAGFLFASDSAVTEYENREMGYTDEDMIHSLLSSKHEDDTNLSSIDRSLQYLNKNRWSFIGLSWAASMAGALGYSFSNRYLTTQQKIVQARMYAQAVTIAVLMASAGISIYVGDDEKSRKELPDPQLRAVLELPHSNSPKPDLMKSTSA</sequence>
<evidence type="ECO:0000256" key="4">
    <source>
        <dbReference type="ARBA" id="ARBA00022723"/>
    </source>
</evidence>
<reference evidence="12" key="1">
    <citation type="journal article" date="2020" name="Microb. Genom.">
        <title>Genetic diversity of clinical and environmental Mucorales isolates obtained from an investigation of mucormycosis cases among solid organ transplant recipients.</title>
        <authorList>
            <person name="Nguyen M.H."/>
            <person name="Kaul D."/>
            <person name="Muto C."/>
            <person name="Cheng S.J."/>
            <person name="Richter R.A."/>
            <person name="Bruno V.M."/>
            <person name="Liu G."/>
            <person name="Beyhan S."/>
            <person name="Sundermann A.J."/>
            <person name="Mounaud S."/>
            <person name="Pasculle A.W."/>
            <person name="Nierman W.C."/>
            <person name="Driscoll E."/>
            <person name="Cumbie R."/>
            <person name="Clancy C.J."/>
            <person name="Dupont C.L."/>
        </authorList>
    </citation>
    <scope>NUCLEOTIDE SEQUENCE</scope>
    <source>
        <strain evidence="12">GL16</strain>
    </source>
</reference>
<feature type="region of interest" description="Disordered" evidence="9">
    <location>
        <begin position="382"/>
        <end position="402"/>
    </location>
</feature>
<feature type="domain" description="Cytochrome b5 heme-binding" evidence="10">
    <location>
        <begin position="64"/>
        <end position="123"/>
    </location>
</feature>
<evidence type="ECO:0000256" key="1">
    <source>
        <dbReference type="ARBA" id="ARBA00004173"/>
    </source>
</evidence>
<dbReference type="GO" id="GO:0005739">
    <property type="term" value="C:mitochondrion"/>
    <property type="evidence" value="ECO:0007669"/>
    <property type="project" value="UniProtKB-SubCell"/>
</dbReference>
<comment type="similarity">
    <text evidence="8">Belongs to the cytochrome b5 family.</text>
</comment>
<name>A0A9P6YF45_RHIOR</name>
<dbReference type="OrthoDB" id="432299at2759"/>
<dbReference type="InterPro" id="IPR007667">
    <property type="entry name" value="Hypoxia_induced_domain"/>
</dbReference>
<evidence type="ECO:0000256" key="5">
    <source>
        <dbReference type="ARBA" id="ARBA00022989"/>
    </source>
</evidence>
<evidence type="ECO:0000313" key="13">
    <source>
        <dbReference type="Proteomes" id="UP000717996"/>
    </source>
</evidence>
<dbReference type="AlphaFoldDB" id="A0A9P6YF45"/>
<dbReference type="PANTHER" id="PTHR46237:SF1">
    <property type="entry name" value="CYTOCHROME B5 REDUCTASE 4"/>
    <property type="match status" value="1"/>
</dbReference>
<keyword evidence="6 8" id="KW-0408">Iron</keyword>
<evidence type="ECO:0000259" key="11">
    <source>
        <dbReference type="PROSITE" id="PS51503"/>
    </source>
</evidence>
<dbReference type="Gene3D" id="3.10.120.10">
    <property type="entry name" value="Cytochrome b5-like heme/steroid binding domain"/>
    <property type="match status" value="1"/>
</dbReference>
<dbReference type="PANTHER" id="PTHR46237">
    <property type="entry name" value="CYTOCHROME B5 REDUCTASE 4 FAMILY MEMBER"/>
    <property type="match status" value="1"/>
</dbReference>
<feature type="region of interest" description="Disordered" evidence="9">
    <location>
        <begin position="1"/>
        <end position="21"/>
    </location>
</feature>
<comment type="caution">
    <text evidence="8">Lacks conserved residue(s) required for the propagation of feature annotation.</text>
</comment>
<evidence type="ECO:0000256" key="2">
    <source>
        <dbReference type="ARBA" id="ARBA00022617"/>
    </source>
</evidence>